<protein>
    <submittedName>
        <fullName evidence="3">Sigma-B regulation protein RsbU (Phosphoserine phosphatase)</fullName>
    </submittedName>
</protein>
<dbReference type="PANTHER" id="PTHR43156:SF2">
    <property type="entry name" value="STAGE II SPORULATION PROTEIN E"/>
    <property type="match status" value="1"/>
</dbReference>
<dbReference type="AlphaFoldDB" id="A0A1G8WII9"/>
<sequence length="421" mass="47650">MLNTAILEHPDFRYRLKQLELNSLLEITQAINEEVPEESLYKIFQFTLRANLGIERLALYVREREWSCKVHFGIGKENLPDCVTKELSELTSVARVQEEAALAPYHAFDFVVPVQLEGMVRAFVLVGEKKGEPLASDSLSFIQTLSNILLVAVENKRLVRYRIEQEALRREMQIAQRVQNLLFPKSLPNSDFLSLKADYWPHHSVGGDYYDCIDLTNDRFLMCVADVSGKGIPAALLMSNFQASLRTLARQTTDLVRIVKELNHQIRENSNGENFITFFGALCDRSAKTLTYVNAGHNPPVLVKTDGSYQLLESGTTVLGIFETLPFVQQETLPMCDSLLFAYTDGVTETFNQDQEQFGMERLLDLLLLHRDQPLEGLHRHLMAELDQFRGGVAYSDDVTLLSARLRLAEEPSVTVTHAGP</sequence>
<evidence type="ECO:0000259" key="2">
    <source>
        <dbReference type="PROSITE" id="PS51746"/>
    </source>
</evidence>
<evidence type="ECO:0000256" key="1">
    <source>
        <dbReference type="ARBA" id="ARBA00022801"/>
    </source>
</evidence>
<dbReference type="InterPro" id="IPR036457">
    <property type="entry name" value="PPM-type-like_dom_sf"/>
</dbReference>
<feature type="domain" description="PPM-type phosphatase" evidence="2">
    <location>
        <begin position="189"/>
        <end position="406"/>
    </location>
</feature>
<dbReference type="PANTHER" id="PTHR43156">
    <property type="entry name" value="STAGE II SPORULATION PROTEIN E-RELATED"/>
    <property type="match status" value="1"/>
</dbReference>
<dbReference type="Proteomes" id="UP000198510">
    <property type="component" value="Unassembled WGS sequence"/>
</dbReference>
<dbReference type="STRING" id="1075417.SAMN05421823_10181"/>
<dbReference type="GO" id="GO:0016791">
    <property type="term" value="F:phosphatase activity"/>
    <property type="evidence" value="ECO:0007669"/>
    <property type="project" value="TreeGrafter"/>
</dbReference>
<dbReference type="SUPFAM" id="SSF81606">
    <property type="entry name" value="PP2C-like"/>
    <property type="match status" value="1"/>
</dbReference>
<keyword evidence="1" id="KW-0378">Hydrolase</keyword>
<dbReference type="SMART" id="SM00331">
    <property type="entry name" value="PP2C_SIG"/>
    <property type="match status" value="1"/>
</dbReference>
<dbReference type="InterPro" id="IPR001932">
    <property type="entry name" value="PPM-type_phosphatase-like_dom"/>
</dbReference>
<dbReference type="SUPFAM" id="SSF55781">
    <property type="entry name" value="GAF domain-like"/>
    <property type="match status" value="1"/>
</dbReference>
<gene>
    <name evidence="3" type="ORF">SAMN05421823_10181</name>
</gene>
<accession>A0A1G8WII9</accession>
<reference evidence="3 4" key="1">
    <citation type="submission" date="2016-10" db="EMBL/GenBank/DDBJ databases">
        <authorList>
            <person name="de Groot N.N."/>
        </authorList>
    </citation>
    <scope>NUCLEOTIDE SEQUENCE [LARGE SCALE GENOMIC DNA]</scope>
    <source>
        <strain evidence="3 4">DSM 25186</strain>
    </source>
</reference>
<organism evidence="3 4">
    <name type="scientific">Catalinimonas alkaloidigena</name>
    <dbReference type="NCBI Taxonomy" id="1075417"/>
    <lineage>
        <taxon>Bacteria</taxon>
        <taxon>Pseudomonadati</taxon>
        <taxon>Bacteroidota</taxon>
        <taxon>Cytophagia</taxon>
        <taxon>Cytophagales</taxon>
        <taxon>Catalimonadaceae</taxon>
        <taxon>Catalinimonas</taxon>
    </lineage>
</organism>
<keyword evidence="4" id="KW-1185">Reference proteome</keyword>
<dbReference type="EMBL" id="FNFO01000001">
    <property type="protein sequence ID" value="SDJ77475.1"/>
    <property type="molecule type" value="Genomic_DNA"/>
</dbReference>
<proteinExistence type="predicted"/>
<dbReference type="PROSITE" id="PS51746">
    <property type="entry name" value="PPM_2"/>
    <property type="match status" value="1"/>
</dbReference>
<dbReference type="Gene3D" id="3.60.40.10">
    <property type="entry name" value="PPM-type phosphatase domain"/>
    <property type="match status" value="1"/>
</dbReference>
<dbReference type="Pfam" id="PF07228">
    <property type="entry name" value="SpoIIE"/>
    <property type="match status" value="1"/>
</dbReference>
<evidence type="ECO:0000313" key="3">
    <source>
        <dbReference type="EMBL" id="SDJ77475.1"/>
    </source>
</evidence>
<evidence type="ECO:0000313" key="4">
    <source>
        <dbReference type="Proteomes" id="UP000198510"/>
    </source>
</evidence>
<dbReference type="RefSeq" id="WP_245705931.1">
    <property type="nucleotide sequence ID" value="NZ_FNFO01000001.1"/>
</dbReference>
<dbReference type="InterPro" id="IPR052016">
    <property type="entry name" value="Bact_Sigma-Reg"/>
</dbReference>
<name>A0A1G8WII9_9BACT</name>